<sequence>MKTEIEKIVQADENACERVEAAREEAREIRARAQRKAEEMLALREKEFAEALSAELQKTVSEARAKALEINEATDHYLKGIRERKNAVWDELISILLRKVTGF</sequence>
<keyword evidence="1" id="KW-0175">Coiled coil</keyword>
<gene>
    <name evidence="2" type="ORF">DAMNIGENAA_21960</name>
</gene>
<protein>
    <recommendedName>
        <fullName evidence="4">ATPase</fullName>
    </recommendedName>
</protein>
<keyword evidence="3" id="KW-1185">Reference proteome</keyword>
<evidence type="ECO:0000256" key="1">
    <source>
        <dbReference type="SAM" id="Coils"/>
    </source>
</evidence>
<name>A0A9W6D553_9BACT</name>
<dbReference type="EMBL" id="BSDR01000001">
    <property type="protein sequence ID" value="GLI34763.1"/>
    <property type="molecule type" value="Genomic_DNA"/>
</dbReference>
<accession>A0A9W6D553</accession>
<proteinExistence type="predicted"/>
<evidence type="ECO:0000313" key="3">
    <source>
        <dbReference type="Proteomes" id="UP001144372"/>
    </source>
</evidence>
<feature type="coiled-coil region" evidence="1">
    <location>
        <begin position="9"/>
        <end position="66"/>
    </location>
</feature>
<dbReference type="AlphaFoldDB" id="A0A9W6D553"/>
<comment type="caution">
    <text evidence="2">The sequence shown here is derived from an EMBL/GenBank/DDBJ whole genome shotgun (WGS) entry which is preliminary data.</text>
</comment>
<evidence type="ECO:0000313" key="2">
    <source>
        <dbReference type="EMBL" id="GLI34763.1"/>
    </source>
</evidence>
<organism evidence="2 3">
    <name type="scientific">Desulforhabdus amnigena</name>
    <dbReference type="NCBI Taxonomy" id="40218"/>
    <lineage>
        <taxon>Bacteria</taxon>
        <taxon>Pseudomonadati</taxon>
        <taxon>Thermodesulfobacteriota</taxon>
        <taxon>Syntrophobacteria</taxon>
        <taxon>Syntrophobacterales</taxon>
        <taxon>Syntrophobacteraceae</taxon>
        <taxon>Desulforhabdus</taxon>
    </lineage>
</organism>
<dbReference type="Proteomes" id="UP001144372">
    <property type="component" value="Unassembled WGS sequence"/>
</dbReference>
<reference evidence="2" key="1">
    <citation type="submission" date="2022-12" db="EMBL/GenBank/DDBJ databases">
        <title>Reference genome sequencing for broad-spectrum identification of bacterial and archaeal isolates by mass spectrometry.</title>
        <authorList>
            <person name="Sekiguchi Y."/>
            <person name="Tourlousse D.M."/>
        </authorList>
    </citation>
    <scope>NUCLEOTIDE SEQUENCE</scope>
    <source>
        <strain evidence="2">ASRB1</strain>
    </source>
</reference>
<dbReference type="RefSeq" id="WP_281794169.1">
    <property type="nucleotide sequence ID" value="NZ_BSDR01000001.1"/>
</dbReference>
<dbReference type="Gene3D" id="1.20.5.2950">
    <property type="match status" value="1"/>
</dbReference>
<evidence type="ECO:0008006" key="4">
    <source>
        <dbReference type="Google" id="ProtNLM"/>
    </source>
</evidence>